<dbReference type="Proteomes" id="UP000076871">
    <property type="component" value="Unassembled WGS sequence"/>
</dbReference>
<evidence type="ECO:0000313" key="2">
    <source>
        <dbReference type="Proteomes" id="UP000076871"/>
    </source>
</evidence>
<keyword evidence="2" id="KW-1185">Reference proteome</keyword>
<sequence>MSGLFDPLLQLFSITNSAESRRDDADWQCILPRKDNRAYNAKVHEELFRMALAPVDLMRRLQREQEITEAFDFYENNDDGMSWMEEDARAQHAAIEFVSVSDAVSATNAVFNQRS</sequence>
<dbReference type="InParanoid" id="A0A165D6C3"/>
<gene>
    <name evidence="1" type="ORF">LAESUDRAFT_728482</name>
</gene>
<name>A0A165D6C3_9APHY</name>
<dbReference type="RefSeq" id="XP_040761974.1">
    <property type="nucleotide sequence ID" value="XM_040909448.1"/>
</dbReference>
<evidence type="ECO:0000313" key="1">
    <source>
        <dbReference type="EMBL" id="KZT04234.1"/>
    </source>
</evidence>
<accession>A0A165D6C3</accession>
<reference evidence="1 2" key="1">
    <citation type="journal article" date="2016" name="Mol. Biol. Evol.">
        <title>Comparative Genomics of Early-Diverging Mushroom-Forming Fungi Provides Insights into the Origins of Lignocellulose Decay Capabilities.</title>
        <authorList>
            <person name="Nagy L.G."/>
            <person name="Riley R."/>
            <person name="Tritt A."/>
            <person name="Adam C."/>
            <person name="Daum C."/>
            <person name="Floudas D."/>
            <person name="Sun H."/>
            <person name="Yadav J.S."/>
            <person name="Pangilinan J."/>
            <person name="Larsson K.H."/>
            <person name="Matsuura K."/>
            <person name="Barry K."/>
            <person name="Labutti K."/>
            <person name="Kuo R."/>
            <person name="Ohm R.A."/>
            <person name="Bhattacharya S.S."/>
            <person name="Shirouzu T."/>
            <person name="Yoshinaga Y."/>
            <person name="Martin F.M."/>
            <person name="Grigoriev I.V."/>
            <person name="Hibbett D.S."/>
        </authorList>
    </citation>
    <scope>NUCLEOTIDE SEQUENCE [LARGE SCALE GENOMIC DNA]</scope>
    <source>
        <strain evidence="1 2">93-53</strain>
    </source>
</reference>
<protein>
    <submittedName>
        <fullName evidence="1">Uncharacterized protein</fullName>
    </submittedName>
</protein>
<proteinExistence type="predicted"/>
<dbReference type="GeneID" id="63826477"/>
<dbReference type="AlphaFoldDB" id="A0A165D6C3"/>
<organism evidence="1 2">
    <name type="scientific">Laetiporus sulphureus 93-53</name>
    <dbReference type="NCBI Taxonomy" id="1314785"/>
    <lineage>
        <taxon>Eukaryota</taxon>
        <taxon>Fungi</taxon>
        <taxon>Dikarya</taxon>
        <taxon>Basidiomycota</taxon>
        <taxon>Agaricomycotina</taxon>
        <taxon>Agaricomycetes</taxon>
        <taxon>Polyporales</taxon>
        <taxon>Laetiporus</taxon>
    </lineage>
</organism>
<dbReference type="EMBL" id="KV427638">
    <property type="protein sequence ID" value="KZT04234.1"/>
    <property type="molecule type" value="Genomic_DNA"/>
</dbReference>